<evidence type="ECO:0008006" key="4">
    <source>
        <dbReference type="Google" id="ProtNLM"/>
    </source>
</evidence>
<feature type="region of interest" description="Disordered" evidence="1">
    <location>
        <begin position="133"/>
        <end position="162"/>
    </location>
</feature>
<dbReference type="Pfam" id="PF07004">
    <property type="entry name" value="SHIPPO-rpt"/>
    <property type="match status" value="4"/>
</dbReference>
<protein>
    <recommendedName>
        <fullName evidence="4">Outer dense fiber protein 3</fullName>
    </recommendedName>
</protein>
<dbReference type="EMBL" id="JAZGQO010000003">
    <property type="protein sequence ID" value="KAK6188834.1"/>
    <property type="molecule type" value="Genomic_DNA"/>
</dbReference>
<gene>
    <name evidence="2" type="ORF">SNE40_004932</name>
</gene>
<evidence type="ECO:0000313" key="3">
    <source>
        <dbReference type="Proteomes" id="UP001347796"/>
    </source>
</evidence>
<comment type="caution">
    <text evidence="2">The sequence shown here is derived from an EMBL/GenBank/DDBJ whole genome shotgun (WGS) entry which is preliminary data.</text>
</comment>
<dbReference type="Proteomes" id="UP001347796">
    <property type="component" value="Unassembled WGS sequence"/>
</dbReference>
<dbReference type="AlphaFoldDB" id="A0AAN8JZ26"/>
<dbReference type="PANTHER" id="PTHR21580:SF57">
    <property type="entry name" value="OUTER DENSE FIBER OF SPERM TAILS 3-LIKE 2-RELATED"/>
    <property type="match status" value="1"/>
</dbReference>
<accession>A0AAN8JZ26</accession>
<organism evidence="2 3">
    <name type="scientific">Patella caerulea</name>
    <name type="common">Rayed Mediterranean limpet</name>
    <dbReference type="NCBI Taxonomy" id="87958"/>
    <lineage>
        <taxon>Eukaryota</taxon>
        <taxon>Metazoa</taxon>
        <taxon>Spiralia</taxon>
        <taxon>Lophotrochozoa</taxon>
        <taxon>Mollusca</taxon>
        <taxon>Gastropoda</taxon>
        <taxon>Patellogastropoda</taxon>
        <taxon>Patelloidea</taxon>
        <taxon>Patellidae</taxon>
        <taxon>Patella</taxon>
    </lineage>
</organism>
<dbReference type="InterPro" id="IPR010736">
    <property type="entry name" value="SHIPPO-rpt"/>
</dbReference>
<evidence type="ECO:0000256" key="1">
    <source>
        <dbReference type="SAM" id="MobiDB-lite"/>
    </source>
</evidence>
<keyword evidence="3" id="KW-1185">Reference proteome</keyword>
<dbReference type="GO" id="GO:0005856">
    <property type="term" value="C:cytoskeleton"/>
    <property type="evidence" value="ECO:0007669"/>
    <property type="project" value="TreeGrafter"/>
</dbReference>
<name>A0AAN8JZ26_PATCE</name>
<sequence>MEGESNKEKKRKLAPIAARERGPGPGHYRLPSTCGYIDHDCTKHTKAAYSFGRRLATLANQAAICTPGPAYLIEPAITKHGRDGTPAYSMLARREGAHLFNTPSPGAYFPEKVHPQGERHAPKYSVGARTRYRKTDNNPSANKYKLPPVLGDHQPEKPSSAAYSVVGRRDIGSYLEDMAKAPGPGHYHSTTPDTYKTKAPLYSLRRRCYMPEDCTKKPGPGAHSPEKVHINRRSAPQHSLGIRHSEYICQLFS</sequence>
<evidence type="ECO:0000313" key="2">
    <source>
        <dbReference type="EMBL" id="KAK6188834.1"/>
    </source>
</evidence>
<dbReference type="PANTHER" id="PTHR21580">
    <property type="entry name" value="SHIPPO-1-RELATED"/>
    <property type="match status" value="1"/>
</dbReference>
<reference evidence="2 3" key="1">
    <citation type="submission" date="2024-01" db="EMBL/GenBank/DDBJ databases">
        <title>The genome of the rayed Mediterranean limpet Patella caerulea (Linnaeus, 1758).</title>
        <authorList>
            <person name="Anh-Thu Weber A."/>
            <person name="Halstead-Nussloch G."/>
        </authorList>
    </citation>
    <scope>NUCLEOTIDE SEQUENCE [LARGE SCALE GENOMIC DNA]</scope>
    <source>
        <strain evidence="2">AATW-2023a</strain>
        <tissue evidence="2">Whole specimen</tissue>
    </source>
</reference>
<proteinExistence type="predicted"/>
<feature type="region of interest" description="Disordered" evidence="1">
    <location>
        <begin position="1"/>
        <end position="27"/>
    </location>
</feature>
<dbReference type="InterPro" id="IPR051291">
    <property type="entry name" value="CIMAP"/>
</dbReference>